<dbReference type="PANTHER" id="PTHR35400:SF3">
    <property type="entry name" value="SLL1072 PROTEIN"/>
    <property type="match status" value="1"/>
</dbReference>
<dbReference type="InterPro" id="IPR008538">
    <property type="entry name" value="Uma2"/>
</dbReference>
<proteinExistence type="predicted"/>
<evidence type="ECO:0000259" key="1">
    <source>
        <dbReference type="Pfam" id="PF05685"/>
    </source>
</evidence>
<dbReference type="CDD" id="cd06260">
    <property type="entry name" value="DUF820-like"/>
    <property type="match status" value="1"/>
</dbReference>
<evidence type="ECO:0000313" key="2">
    <source>
        <dbReference type="EMBL" id="RKN46801.1"/>
    </source>
</evidence>
<keyword evidence="2" id="KW-0255">Endonuclease</keyword>
<dbReference type="SUPFAM" id="SSF52980">
    <property type="entry name" value="Restriction endonuclease-like"/>
    <property type="match status" value="1"/>
</dbReference>
<dbReference type="AlphaFoldDB" id="A0A3A9ZEA3"/>
<accession>A0A3A9ZEA3</accession>
<keyword evidence="3" id="KW-1185">Reference proteome</keyword>
<dbReference type="Proteomes" id="UP000272474">
    <property type="component" value="Unassembled WGS sequence"/>
</dbReference>
<protein>
    <submittedName>
        <fullName evidence="2">Uma2 family endonuclease</fullName>
    </submittedName>
</protein>
<dbReference type="Pfam" id="PF05685">
    <property type="entry name" value="Uma2"/>
    <property type="match status" value="1"/>
</dbReference>
<dbReference type="GO" id="GO:0004519">
    <property type="term" value="F:endonuclease activity"/>
    <property type="evidence" value="ECO:0007669"/>
    <property type="project" value="UniProtKB-KW"/>
</dbReference>
<keyword evidence="2" id="KW-0540">Nuclease</keyword>
<keyword evidence="2" id="KW-0378">Hydrolase</keyword>
<gene>
    <name evidence="2" type="ORF">D7294_00835</name>
</gene>
<dbReference type="InterPro" id="IPR011335">
    <property type="entry name" value="Restrct_endonuc-II-like"/>
</dbReference>
<feature type="domain" description="Putative restriction endonuclease" evidence="1">
    <location>
        <begin position="25"/>
        <end position="198"/>
    </location>
</feature>
<dbReference type="OrthoDB" id="4184221at2"/>
<dbReference type="RefSeq" id="WP_120674338.1">
    <property type="nucleotide sequence ID" value="NZ_RBAL01000001.1"/>
</dbReference>
<dbReference type="EMBL" id="RBAL01000001">
    <property type="protein sequence ID" value="RKN46801.1"/>
    <property type="molecule type" value="Genomic_DNA"/>
</dbReference>
<dbReference type="Gene3D" id="3.90.1570.10">
    <property type="entry name" value="tt1808, chain A"/>
    <property type="match status" value="1"/>
</dbReference>
<dbReference type="InterPro" id="IPR012296">
    <property type="entry name" value="Nuclease_put_TT1808"/>
</dbReference>
<dbReference type="PANTHER" id="PTHR35400">
    <property type="entry name" value="SLR1083 PROTEIN"/>
    <property type="match status" value="1"/>
</dbReference>
<evidence type="ECO:0000313" key="3">
    <source>
        <dbReference type="Proteomes" id="UP000272474"/>
    </source>
</evidence>
<sequence length="203" mass="22483">MAAEPMSEPKNRPTDLDPVELLAAYEAAAPAPLRHEYYEGALLVTPYPDRPHNRAIRLLVGQFEAAGFDHVGFGEGFRFPPREKLKASLAVPDFNVLHREPTDLDEQFRRANGGWYSSELLALVGEVTSTNHEFDTGPKFRTYAASGVPVYVVIHRQEGKAYAYREPVPGEARYEAVEEVKLGDMLPLPAPYPSLDTSVALSS</sequence>
<comment type="caution">
    <text evidence="2">The sequence shown here is derived from an EMBL/GenBank/DDBJ whole genome shotgun (WGS) entry which is preliminary data.</text>
</comment>
<organism evidence="2 3">
    <name type="scientific">Streptomyces hoynatensis</name>
    <dbReference type="NCBI Taxonomy" id="1141874"/>
    <lineage>
        <taxon>Bacteria</taxon>
        <taxon>Bacillati</taxon>
        <taxon>Actinomycetota</taxon>
        <taxon>Actinomycetes</taxon>
        <taxon>Kitasatosporales</taxon>
        <taxon>Streptomycetaceae</taxon>
        <taxon>Streptomyces</taxon>
    </lineage>
</organism>
<reference evidence="2 3" key="1">
    <citation type="journal article" date="2014" name="Int. J. Syst. Evol. Microbiol.">
        <title>Streptomyces hoynatensis sp. nov., isolated from deep marine sediment.</title>
        <authorList>
            <person name="Veyisoglu A."/>
            <person name="Sahin N."/>
        </authorList>
    </citation>
    <scope>NUCLEOTIDE SEQUENCE [LARGE SCALE GENOMIC DNA]</scope>
    <source>
        <strain evidence="2 3">KCTC 29097</strain>
    </source>
</reference>
<name>A0A3A9ZEA3_9ACTN</name>